<dbReference type="InterPro" id="IPR013087">
    <property type="entry name" value="Znf_C2H2_type"/>
</dbReference>
<name>A0A8W7PRM5_ANOCL</name>
<dbReference type="Proteomes" id="UP000075882">
    <property type="component" value="Unassembled WGS sequence"/>
</dbReference>
<reference evidence="2" key="1">
    <citation type="submission" date="2022-08" db="UniProtKB">
        <authorList>
            <consortium name="EnsemblMetazoa"/>
        </authorList>
    </citation>
    <scope>IDENTIFICATION</scope>
</reference>
<dbReference type="EnsemblMetazoa" id="ACOM036583-RA">
    <property type="protein sequence ID" value="ACOM036583-PA.1"/>
    <property type="gene ID" value="ACOM036583"/>
</dbReference>
<feature type="domain" description="C2H2-type" evidence="1">
    <location>
        <begin position="13"/>
        <end position="34"/>
    </location>
</feature>
<organism evidence="2">
    <name type="scientific">Anopheles coluzzii</name>
    <name type="common">African malaria mosquito</name>
    <dbReference type="NCBI Taxonomy" id="1518534"/>
    <lineage>
        <taxon>Eukaryota</taxon>
        <taxon>Metazoa</taxon>
        <taxon>Ecdysozoa</taxon>
        <taxon>Arthropoda</taxon>
        <taxon>Hexapoda</taxon>
        <taxon>Insecta</taxon>
        <taxon>Pterygota</taxon>
        <taxon>Neoptera</taxon>
        <taxon>Endopterygota</taxon>
        <taxon>Diptera</taxon>
        <taxon>Nematocera</taxon>
        <taxon>Culicoidea</taxon>
        <taxon>Culicidae</taxon>
        <taxon>Anophelinae</taxon>
        <taxon>Anopheles</taxon>
    </lineage>
</organism>
<sequence>MDQATQPYEGVHCDECHYWFSKLYLFKQHHRKCHSDLGELIDLPPLPAFANTVKLHNLEDELWFAILHTYEGKTVLMRIFEAETHATMRIANQRDMEQQRQRLVRKGAGDTITIGVLYDVYPEINAEDTLSFKVVPRIYWDVNEDGTKTPIPSMSYPVTGRSGHRGQYPGKFLFPENLNTRHEPASYIYSDVVLCEHNVPPNPFYVELERIREQGEKEEKEKRHRGVLTGDTDRTGAELIFNPITVEEVLIGGQQLGDAAQKHGRVRRTPNKDQHHLILTTLEGLIVAQILVQLLCTVHFVFDNFPLPRIDALPQILADAFHTAVEDPLYSSVCDSDNASNGTKMARRAISNPVM</sequence>
<evidence type="ECO:0000259" key="1">
    <source>
        <dbReference type="PROSITE" id="PS00028"/>
    </source>
</evidence>
<proteinExistence type="predicted"/>
<protein>
    <recommendedName>
        <fullName evidence="1">C2H2-type domain-containing protein</fullName>
    </recommendedName>
</protein>
<dbReference type="VEuPathDB" id="VectorBase:ACON2_037282"/>
<accession>A0A8W7PRM5</accession>
<dbReference type="AlphaFoldDB" id="A0A8W7PRM5"/>
<evidence type="ECO:0000313" key="2">
    <source>
        <dbReference type="EnsemblMetazoa" id="ACOM036583-PA.1"/>
    </source>
</evidence>
<dbReference type="PROSITE" id="PS00028">
    <property type="entry name" value="ZINC_FINGER_C2H2_1"/>
    <property type="match status" value="1"/>
</dbReference>